<dbReference type="OrthoDB" id="4479198at2759"/>
<dbReference type="Proteomes" id="UP000258309">
    <property type="component" value="Unassembled WGS sequence"/>
</dbReference>
<dbReference type="OMA" id="IMEITII"/>
<feature type="non-terminal residue" evidence="1">
    <location>
        <position position="1"/>
    </location>
</feature>
<dbReference type="EMBL" id="NCSJ02000447">
    <property type="protein sequence ID" value="RFU24439.1"/>
    <property type="molecule type" value="Genomic_DNA"/>
</dbReference>
<comment type="caution">
    <text evidence="1">The sequence shown here is derived from an EMBL/GenBank/DDBJ whole genome shotgun (WGS) entry which is preliminary data.</text>
</comment>
<keyword evidence="2" id="KW-1185">Reference proteome</keyword>
<protein>
    <submittedName>
        <fullName evidence="1">Uncharacterized protein</fullName>
    </submittedName>
</protein>
<evidence type="ECO:0000313" key="1">
    <source>
        <dbReference type="EMBL" id="RFU24439.1"/>
    </source>
</evidence>
<dbReference type="AlphaFoldDB" id="A0A3E2GTJ8"/>
<dbReference type="STRING" id="5539.A0A3E2GTJ8"/>
<accession>A0A3E2GTJ8</accession>
<feature type="non-terminal residue" evidence="1">
    <location>
        <position position="157"/>
    </location>
</feature>
<proteinExistence type="predicted"/>
<organism evidence="1 2">
    <name type="scientific">Scytalidium lignicola</name>
    <name type="common">Hyphomycete</name>
    <dbReference type="NCBI Taxonomy" id="5539"/>
    <lineage>
        <taxon>Eukaryota</taxon>
        <taxon>Fungi</taxon>
        <taxon>Dikarya</taxon>
        <taxon>Ascomycota</taxon>
        <taxon>Pezizomycotina</taxon>
        <taxon>Leotiomycetes</taxon>
        <taxon>Leotiomycetes incertae sedis</taxon>
        <taxon>Scytalidium</taxon>
    </lineage>
</organism>
<reference evidence="1 2" key="1">
    <citation type="submission" date="2018-05" db="EMBL/GenBank/DDBJ databases">
        <title>Draft genome sequence of Scytalidium lignicola DSM 105466, a ubiquitous saprotrophic fungus.</title>
        <authorList>
            <person name="Buettner E."/>
            <person name="Gebauer A.M."/>
            <person name="Hofrichter M."/>
            <person name="Liers C."/>
            <person name="Kellner H."/>
        </authorList>
    </citation>
    <scope>NUCLEOTIDE SEQUENCE [LARGE SCALE GENOMIC DNA]</scope>
    <source>
        <strain evidence="1 2">DSM 105466</strain>
    </source>
</reference>
<gene>
    <name evidence="1" type="ORF">B7463_g11901</name>
</gene>
<name>A0A3E2GTJ8_SCYLI</name>
<evidence type="ECO:0000313" key="2">
    <source>
        <dbReference type="Proteomes" id="UP000258309"/>
    </source>
</evidence>
<sequence length="157" mass="18304">MLRTIQNCWAKSQAIDFGARPLLPIDWQETSSVIISLQADIQRLQDIGHIQEVMNIHQFIDPIQEQVIEDVDTIIDSIVTRQSPEILTDNDEELQEEVPIVKENEALMAIQILRRYEEQQVDGDPDFLRVLGVQGRKIEYRRVRGLGQRDLRSWFHS</sequence>